<proteinExistence type="predicted"/>
<keyword evidence="1" id="KW-0472">Membrane</keyword>
<feature type="transmembrane region" description="Helical" evidence="1">
    <location>
        <begin position="109"/>
        <end position="136"/>
    </location>
</feature>
<feature type="transmembrane region" description="Helical" evidence="1">
    <location>
        <begin position="354"/>
        <end position="375"/>
    </location>
</feature>
<sequence length="510" mass="52955">MIDALVSLGHGFGVALTPMNLLFIFIGVCLGQLIGALPGLGPSAGMALLLPITFGIPPATAIMMLAGIMYGGMYGGTLTSVLVNVPGEAASVMTAVDGHKLAKQGRAGAALSVSAIGSFLAGVAAVTALVFVTPPLAEFALSFSSPEYFLLAALGITATASIGAGSPIKAILMAVFGLMIALVGTDPILGSARLTFGITELLDGIDFLPVAIGIFGIAEVLASLERSYDSEPIKTRLRDMWLSAKDWTECRIAILRGGTLGFFIGLMPGAGPTVAAILAYVTEKRFSRHPERFGNGALDGVAAAESANNSAAHGALIPMLALGIPGSASTAVLLAALVLQGIRPGPTLLVEQADLVWGLIASMFIGNIILLILNLPLAPAFASLLRIPYEYLAPGILVISLVGAYATTLSLFSVGLTLFFGMVGYLMMKADLPRAPVVLAVVLAQLMETSLRQSLMLSEGSLSIFVQRPLSAILLLLVIGSLLLPVMSMLTRRRAERRMRDETPISIATK</sequence>
<feature type="transmembrane region" description="Helical" evidence="1">
    <location>
        <begin position="260"/>
        <end position="281"/>
    </location>
</feature>
<feature type="transmembrane region" description="Helical" evidence="1">
    <location>
        <begin position="315"/>
        <end position="342"/>
    </location>
</feature>
<reference evidence="3 4" key="1">
    <citation type="submission" date="2018-07" db="EMBL/GenBank/DDBJ databases">
        <title>Genomic Encyclopedia of Type Strains, Phase IV (KMG-IV): sequencing the most valuable type-strain genomes for metagenomic binning, comparative biology and taxonomic classification.</title>
        <authorList>
            <person name="Goeker M."/>
        </authorList>
    </citation>
    <scope>NUCLEOTIDE SEQUENCE [LARGE SCALE GENOMIC DNA]</scope>
    <source>
        <strain evidence="3 4">DSM 14364</strain>
    </source>
</reference>
<feature type="transmembrane region" description="Helical" evidence="1">
    <location>
        <begin position="12"/>
        <end position="34"/>
    </location>
</feature>
<feature type="transmembrane region" description="Helical" evidence="1">
    <location>
        <begin position="148"/>
        <end position="164"/>
    </location>
</feature>
<name>A0A370HRP0_9HYPH</name>
<keyword evidence="4" id="KW-1185">Reference proteome</keyword>
<dbReference type="RefSeq" id="WP_170151485.1">
    <property type="nucleotide sequence ID" value="NZ_QQBB01000004.1"/>
</dbReference>
<keyword evidence="1" id="KW-1133">Transmembrane helix</keyword>
<gene>
    <name evidence="3" type="ORF">DES45_104514</name>
</gene>
<protein>
    <submittedName>
        <fullName evidence="3">Putative tricarboxylic transport membrane protein</fullName>
    </submittedName>
</protein>
<comment type="caution">
    <text evidence="3">The sequence shown here is derived from an EMBL/GenBank/DDBJ whole genome shotgun (WGS) entry which is preliminary data.</text>
</comment>
<evidence type="ECO:0000313" key="4">
    <source>
        <dbReference type="Proteomes" id="UP000254925"/>
    </source>
</evidence>
<dbReference type="AlphaFoldDB" id="A0A370HRP0"/>
<dbReference type="Pfam" id="PF01970">
    <property type="entry name" value="TctA"/>
    <property type="match status" value="1"/>
</dbReference>
<dbReference type="PANTHER" id="PTHR35342:SF5">
    <property type="entry name" value="TRICARBOXYLIC TRANSPORT PROTEIN"/>
    <property type="match status" value="1"/>
</dbReference>
<dbReference type="InterPro" id="IPR002823">
    <property type="entry name" value="DUF112_TM"/>
</dbReference>
<feature type="domain" description="DUF112" evidence="2">
    <location>
        <begin position="21"/>
        <end position="439"/>
    </location>
</feature>
<evidence type="ECO:0000259" key="2">
    <source>
        <dbReference type="Pfam" id="PF01970"/>
    </source>
</evidence>
<organism evidence="3 4">
    <name type="scientific">Microvirga subterranea</name>
    <dbReference type="NCBI Taxonomy" id="186651"/>
    <lineage>
        <taxon>Bacteria</taxon>
        <taxon>Pseudomonadati</taxon>
        <taxon>Pseudomonadota</taxon>
        <taxon>Alphaproteobacteria</taxon>
        <taxon>Hyphomicrobiales</taxon>
        <taxon>Methylobacteriaceae</taxon>
        <taxon>Microvirga</taxon>
    </lineage>
</organism>
<feature type="transmembrane region" description="Helical" evidence="1">
    <location>
        <begin position="171"/>
        <end position="192"/>
    </location>
</feature>
<accession>A0A370HRP0</accession>
<feature type="transmembrane region" description="Helical" evidence="1">
    <location>
        <begin position="395"/>
        <end position="420"/>
    </location>
</feature>
<evidence type="ECO:0000313" key="3">
    <source>
        <dbReference type="EMBL" id="RDI59594.1"/>
    </source>
</evidence>
<feature type="transmembrane region" description="Helical" evidence="1">
    <location>
        <begin position="432"/>
        <end position="451"/>
    </location>
</feature>
<feature type="transmembrane region" description="Helical" evidence="1">
    <location>
        <begin position="46"/>
        <end position="70"/>
    </location>
</feature>
<keyword evidence="1" id="KW-0812">Transmembrane</keyword>
<feature type="transmembrane region" description="Helical" evidence="1">
    <location>
        <begin position="204"/>
        <end position="224"/>
    </location>
</feature>
<dbReference type="EMBL" id="QQBB01000004">
    <property type="protein sequence ID" value="RDI59594.1"/>
    <property type="molecule type" value="Genomic_DNA"/>
</dbReference>
<feature type="transmembrane region" description="Helical" evidence="1">
    <location>
        <begin position="471"/>
        <end position="490"/>
    </location>
</feature>
<dbReference type="PANTHER" id="PTHR35342">
    <property type="entry name" value="TRICARBOXYLIC TRANSPORT PROTEIN"/>
    <property type="match status" value="1"/>
</dbReference>
<evidence type="ECO:0000256" key="1">
    <source>
        <dbReference type="SAM" id="Phobius"/>
    </source>
</evidence>
<dbReference type="Proteomes" id="UP000254925">
    <property type="component" value="Unassembled WGS sequence"/>
</dbReference>